<dbReference type="GO" id="GO:0005886">
    <property type="term" value="C:plasma membrane"/>
    <property type="evidence" value="ECO:0007669"/>
    <property type="project" value="UniProtKB-SubCell"/>
</dbReference>
<dbReference type="InterPro" id="IPR050445">
    <property type="entry name" value="Bact_polysacc_biosynth/exp"/>
</dbReference>
<evidence type="ECO:0000256" key="13">
    <source>
        <dbReference type="ARBA" id="ARBA00023136"/>
    </source>
</evidence>
<keyword evidence="5" id="KW-1003">Cell membrane</keyword>
<dbReference type="InterPro" id="IPR027417">
    <property type="entry name" value="P-loop_NTPase"/>
</dbReference>
<keyword evidence="8 16" id="KW-0812">Transmembrane</keyword>
<dbReference type="InterPro" id="IPR005702">
    <property type="entry name" value="Wzc-like_C"/>
</dbReference>
<dbReference type="NCBIfam" id="TIGR01007">
    <property type="entry name" value="eps_fam"/>
    <property type="match status" value="1"/>
</dbReference>
<evidence type="ECO:0000256" key="16">
    <source>
        <dbReference type="SAM" id="Phobius"/>
    </source>
</evidence>
<dbReference type="Proteomes" id="UP000189796">
    <property type="component" value="Chromosome I"/>
</dbReference>
<evidence type="ECO:0000256" key="1">
    <source>
        <dbReference type="ARBA" id="ARBA00004429"/>
    </source>
</evidence>
<dbReference type="SUPFAM" id="SSF52540">
    <property type="entry name" value="P-loop containing nucleoside triphosphate hydrolases"/>
    <property type="match status" value="1"/>
</dbReference>
<keyword evidence="6" id="KW-0997">Cell inner membrane</keyword>
<evidence type="ECO:0000256" key="10">
    <source>
        <dbReference type="ARBA" id="ARBA00022777"/>
    </source>
</evidence>
<dbReference type="EC" id="2.7.10.2" evidence="4"/>
<evidence type="ECO:0000256" key="5">
    <source>
        <dbReference type="ARBA" id="ARBA00022475"/>
    </source>
</evidence>
<dbReference type="CDD" id="cd05387">
    <property type="entry name" value="BY-kinase"/>
    <property type="match status" value="1"/>
</dbReference>
<name>A0A1M5IQ18_9BRAD</name>
<dbReference type="OrthoDB" id="230260at2"/>
<keyword evidence="14" id="KW-0829">Tyrosine-protein kinase</keyword>
<dbReference type="PANTHER" id="PTHR32309:SF13">
    <property type="entry name" value="FERRIC ENTEROBACTIN TRANSPORT PROTEIN FEPE"/>
    <property type="match status" value="1"/>
</dbReference>
<dbReference type="RefSeq" id="WP_079600307.1">
    <property type="nucleotide sequence ID" value="NZ_LT670817.1"/>
</dbReference>
<comment type="catalytic activity">
    <reaction evidence="15">
        <text>L-tyrosyl-[protein] + ATP = O-phospho-L-tyrosyl-[protein] + ADP + H(+)</text>
        <dbReference type="Rhea" id="RHEA:10596"/>
        <dbReference type="Rhea" id="RHEA-COMP:10136"/>
        <dbReference type="Rhea" id="RHEA-COMP:20101"/>
        <dbReference type="ChEBI" id="CHEBI:15378"/>
        <dbReference type="ChEBI" id="CHEBI:30616"/>
        <dbReference type="ChEBI" id="CHEBI:46858"/>
        <dbReference type="ChEBI" id="CHEBI:61978"/>
        <dbReference type="ChEBI" id="CHEBI:456216"/>
        <dbReference type="EC" id="2.7.10.2"/>
    </reaction>
</comment>
<comment type="similarity">
    <text evidence="3">Belongs to the etk/wzc family.</text>
</comment>
<evidence type="ECO:0000256" key="14">
    <source>
        <dbReference type="ARBA" id="ARBA00023137"/>
    </source>
</evidence>
<dbReference type="InterPro" id="IPR025669">
    <property type="entry name" value="AAA_dom"/>
</dbReference>
<evidence type="ECO:0000256" key="6">
    <source>
        <dbReference type="ARBA" id="ARBA00022519"/>
    </source>
</evidence>
<evidence type="ECO:0000313" key="19">
    <source>
        <dbReference type="EMBL" id="SHG29883.1"/>
    </source>
</evidence>
<evidence type="ECO:0000256" key="12">
    <source>
        <dbReference type="ARBA" id="ARBA00022989"/>
    </source>
</evidence>
<reference evidence="19 20" key="1">
    <citation type="submission" date="2016-11" db="EMBL/GenBank/DDBJ databases">
        <authorList>
            <person name="Jaros S."/>
            <person name="Januszkiewicz K."/>
            <person name="Wedrychowicz H."/>
        </authorList>
    </citation>
    <scope>NUCLEOTIDE SEQUENCE [LARGE SCALE GENOMIC DNA]</scope>
    <source>
        <strain evidence="19 20">GAS138</strain>
    </source>
</reference>
<evidence type="ECO:0000259" key="18">
    <source>
        <dbReference type="Pfam" id="PF13614"/>
    </source>
</evidence>
<evidence type="ECO:0000256" key="9">
    <source>
        <dbReference type="ARBA" id="ARBA00022741"/>
    </source>
</evidence>
<accession>A0A1M5IQ18</accession>
<gene>
    <name evidence="19" type="ORF">SAMN05443248_1063</name>
</gene>
<proteinExistence type="inferred from homology"/>
<evidence type="ECO:0000256" key="15">
    <source>
        <dbReference type="ARBA" id="ARBA00051245"/>
    </source>
</evidence>
<keyword evidence="11" id="KW-0067">ATP-binding</keyword>
<dbReference type="Pfam" id="PF13614">
    <property type="entry name" value="AAA_31"/>
    <property type="match status" value="1"/>
</dbReference>
<sequence>MNFANQFLNQPYETAVKDDPFTGLTQVRVFLSRQWRLIAIITGLSIVVGALYIVTSPTKYTAQADMIIDTKKVTWTQSELSTEKLSVEDASVESEIETTKSETVALAVIKRLHLTEDPEFTGASPSILSRIFTLFRSPPSPDPSKPAVLNDELVQQALGVFKSNLKVLRLGHSYIEQIQYTSLSREKAATIANAVADAYIEDQLQAKFEATRRASEWLQLRIGELRQQASNAFKEVQDFKSENNIIIGVDGKLASEVELDQLGTALAKARSDTTQARAKVDRITRVLEQRSNNKGNLDIPDPVVNDALSNPVITRLRQQYLDDQGKESEWSSRYGSDHIAARNLRAEMAGLQRAIWDEVSRISESYKSELAIARSQEEAIDKRMTEVFQKSASARQAQVRLRELETASNTYRGIYETFLTRFTQSVQQQSFPSTEARLVTVASPPSRPSSPKITLTMALATLCGLALGGIAAFAREQMNRQIHTRSQIEGLLNTSCLAVLPALKKTKPGLNRLRATRDSRAFRQIIDAAPFSSTAEALRYIKVAIDLHPTGAKIIGIVSALTGEGKTTVATSFAAFLAKAGARTLLIDADLRNPAMTRALGYSNAPGLLNMVADRSDFKDLVISDINFKFDFLPASARTKTSNSSDILTASAIKDMLKAASSEYDYILVDLPPILPVVDVKATAHLFDAFVLVVEWAATSTDEIVKAMRTSPVLSERLLGAVLNKTDEAVMHRFEGYSDRRYMYYSNENISPEAA</sequence>
<evidence type="ECO:0000259" key="17">
    <source>
        <dbReference type="Pfam" id="PF02706"/>
    </source>
</evidence>
<dbReference type="EMBL" id="LT670817">
    <property type="protein sequence ID" value="SHG29883.1"/>
    <property type="molecule type" value="Genomic_DNA"/>
</dbReference>
<keyword evidence="10" id="KW-0418">Kinase</keyword>
<evidence type="ECO:0000256" key="7">
    <source>
        <dbReference type="ARBA" id="ARBA00022679"/>
    </source>
</evidence>
<comment type="similarity">
    <text evidence="2">Belongs to the CpsD/CapB family.</text>
</comment>
<evidence type="ECO:0000256" key="3">
    <source>
        <dbReference type="ARBA" id="ARBA00008883"/>
    </source>
</evidence>
<feature type="domain" description="AAA" evidence="18">
    <location>
        <begin position="553"/>
        <end position="684"/>
    </location>
</feature>
<feature type="transmembrane region" description="Helical" evidence="16">
    <location>
        <begin position="35"/>
        <end position="54"/>
    </location>
</feature>
<feature type="domain" description="Polysaccharide chain length determinant N-terminal" evidence="17">
    <location>
        <begin position="31"/>
        <end position="111"/>
    </location>
</feature>
<comment type="subcellular location">
    <subcellularLocation>
        <location evidence="1">Cell inner membrane</location>
        <topology evidence="1">Multi-pass membrane protein</topology>
    </subcellularLocation>
</comment>
<dbReference type="Pfam" id="PF02706">
    <property type="entry name" value="Wzz"/>
    <property type="match status" value="1"/>
</dbReference>
<evidence type="ECO:0000256" key="11">
    <source>
        <dbReference type="ARBA" id="ARBA00022840"/>
    </source>
</evidence>
<keyword evidence="12 16" id="KW-1133">Transmembrane helix</keyword>
<dbReference type="GO" id="GO:0005524">
    <property type="term" value="F:ATP binding"/>
    <property type="evidence" value="ECO:0007669"/>
    <property type="project" value="UniProtKB-KW"/>
</dbReference>
<dbReference type="GO" id="GO:0004715">
    <property type="term" value="F:non-membrane spanning protein tyrosine kinase activity"/>
    <property type="evidence" value="ECO:0007669"/>
    <property type="project" value="UniProtKB-EC"/>
</dbReference>
<keyword evidence="9" id="KW-0547">Nucleotide-binding</keyword>
<keyword evidence="13 16" id="KW-0472">Membrane</keyword>
<protein>
    <recommendedName>
        <fullName evidence="4">non-specific protein-tyrosine kinase</fullName>
        <ecNumber evidence="4">2.7.10.2</ecNumber>
    </recommendedName>
</protein>
<dbReference type="InterPro" id="IPR003856">
    <property type="entry name" value="LPS_length_determ_N"/>
</dbReference>
<dbReference type="PANTHER" id="PTHR32309">
    <property type="entry name" value="TYROSINE-PROTEIN KINASE"/>
    <property type="match status" value="1"/>
</dbReference>
<dbReference type="Gene3D" id="3.40.50.300">
    <property type="entry name" value="P-loop containing nucleotide triphosphate hydrolases"/>
    <property type="match status" value="1"/>
</dbReference>
<dbReference type="AlphaFoldDB" id="A0A1M5IQ18"/>
<evidence type="ECO:0000256" key="4">
    <source>
        <dbReference type="ARBA" id="ARBA00011903"/>
    </source>
</evidence>
<evidence type="ECO:0000256" key="8">
    <source>
        <dbReference type="ARBA" id="ARBA00022692"/>
    </source>
</evidence>
<keyword evidence="7" id="KW-0808">Transferase</keyword>
<evidence type="ECO:0000313" key="20">
    <source>
        <dbReference type="Proteomes" id="UP000189796"/>
    </source>
</evidence>
<organism evidence="19 20">
    <name type="scientific">Bradyrhizobium erythrophlei</name>
    <dbReference type="NCBI Taxonomy" id="1437360"/>
    <lineage>
        <taxon>Bacteria</taxon>
        <taxon>Pseudomonadati</taxon>
        <taxon>Pseudomonadota</taxon>
        <taxon>Alphaproteobacteria</taxon>
        <taxon>Hyphomicrobiales</taxon>
        <taxon>Nitrobacteraceae</taxon>
        <taxon>Bradyrhizobium</taxon>
    </lineage>
</organism>
<evidence type="ECO:0000256" key="2">
    <source>
        <dbReference type="ARBA" id="ARBA00007316"/>
    </source>
</evidence>